<evidence type="ECO:0000256" key="2">
    <source>
        <dbReference type="ARBA" id="ARBA00024446"/>
    </source>
</evidence>
<comment type="subcellular location">
    <subcellularLocation>
        <location evidence="1">Bacterial microcompartment</location>
    </subcellularLocation>
</comment>
<dbReference type="PANTHER" id="PTHR40449">
    <property type="entry name" value="ETHANOLAMINE UTILIZATION PROTEIN EUTS"/>
    <property type="match status" value="1"/>
</dbReference>
<evidence type="ECO:0000313" key="4">
    <source>
        <dbReference type="EMBL" id="CAG36556.1"/>
    </source>
</evidence>
<name>Q6AM69_DESPS</name>
<dbReference type="SMART" id="SM00877">
    <property type="entry name" value="BMC"/>
    <property type="match status" value="1"/>
</dbReference>
<evidence type="ECO:0000256" key="1">
    <source>
        <dbReference type="ARBA" id="ARBA00024322"/>
    </source>
</evidence>
<organism evidence="4 5">
    <name type="scientific">Desulfotalea psychrophila (strain LSv54 / DSM 12343)</name>
    <dbReference type="NCBI Taxonomy" id="177439"/>
    <lineage>
        <taxon>Bacteria</taxon>
        <taxon>Pseudomonadati</taxon>
        <taxon>Thermodesulfobacteriota</taxon>
        <taxon>Desulfobulbia</taxon>
        <taxon>Desulfobulbales</taxon>
        <taxon>Desulfocapsaceae</taxon>
        <taxon>Desulfotalea</taxon>
    </lineage>
</organism>
<gene>
    <name evidence="4" type="ordered locus">DP1827</name>
</gene>
<evidence type="ECO:0000259" key="3">
    <source>
        <dbReference type="SMART" id="SM00877"/>
    </source>
</evidence>
<keyword evidence="2" id="KW-1283">Bacterial microcompartment</keyword>
<evidence type="ECO:0000313" key="5">
    <source>
        <dbReference type="Proteomes" id="UP000000602"/>
    </source>
</evidence>
<sequence>MSEISREPKQRIIQEYVPGKQISLAHLIASPDKSIYLKLGLDEEASGALGVLTITPSEGVIVASDIATKAASVEIGFLDRFGGSLLLLGDVGGVDAALQAVLDYFGNTLHYSVVEMTRT</sequence>
<dbReference type="InterPro" id="IPR009307">
    <property type="entry name" value="EutS/PduU/CutR"/>
</dbReference>
<feature type="domain" description="Bacterial microcompartment" evidence="3">
    <location>
        <begin position="47"/>
        <end position="119"/>
    </location>
</feature>
<dbReference type="InterPro" id="IPR037233">
    <property type="entry name" value="CcmK-like_sf"/>
</dbReference>
<dbReference type="Proteomes" id="UP000000602">
    <property type="component" value="Chromosome"/>
</dbReference>
<dbReference type="CDD" id="cd07046">
    <property type="entry name" value="BMC_PduU-EutS"/>
    <property type="match status" value="1"/>
</dbReference>
<dbReference type="PIRSF" id="PIRSF012296">
    <property type="entry name" value="EutS_PduU"/>
    <property type="match status" value="1"/>
</dbReference>
<dbReference type="RefSeq" id="WP_011189068.1">
    <property type="nucleotide sequence ID" value="NC_006138.1"/>
</dbReference>
<dbReference type="eggNOG" id="COG4810">
    <property type="taxonomic scope" value="Bacteria"/>
</dbReference>
<dbReference type="PANTHER" id="PTHR40449:SF2">
    <property type="entry name" value="BACTERIAL MICROCOMPARTMENT SHELL PROTEIN EUTS"/>
    <property type="match status" value="1"/>
</dbReference>
<keyword evidence="5" id="KW-1185">Reference proteome</keyword>
<dbReference type="OrthoDB" id="5457140at2"/>
<dbReference type="KEGG" id="dps:DP1827"/>
<proteinExistence type="predicted"/>
<reference evidence="5" key="1">
    <citation type="journal article" date="2004" name="Environ. Microbiol.">
        <title>The genome of Desulfotalea psychrophila, a sulfate-reducing bacterium from permanently cold Arctic sediments.</title>
        <authorList>
            <person name="Rabus R."/>
            <person name="Ruepp A."/>
            <person name="Frickey T."/>
            <person name="Rattei T."/>
            <person name="Fartmann B."/>
            <person name="Stark M."/>
            <person name="Bauer M."/>
            <person name="Zibat A."/>
            <person name="Lombardot T."/>
            <person name="Becker I."/>
            <person name="Amann J."/>
            <person name="Gellner K."/>
            <person name="Teeling H."/>
            <person name="Leuschner W.D."/>
            <person name="Gloeckner F.-O."/>
            <person name="Lupas A.N."/>
            <person name="Amann R."/>
            <person name="Klenk H.-P."/>
        </authorList>
    </citation>
    <scope>NUCLEOTIDE SEQUENCE [LARGE SCALE GENOMIC DNA]</scope>
    <source>
        <strain evidence="5">DSM 12343 / LSv54</strain>
    </source>
</reference>
<dbReference type="HOGENOM" id="CLU_143326_0_0_7"/>
<dbReference type="AlphaFoldDB" id="Q6AM69"/>
<dbReference type="Gene3D" id="3.30.70.1710">
    <property type="match status" value="1"/>
</dbReference>
<dbReference type="STRING" id="177439.DP1827"/>
<dbReference type="EMBL" id="CR522870">
    <property type="protein sequence ID" value="CAG36556.1"/>
    <property type="molecule type" value="Genomic_DNA"/>
</dbReference>
<dbReference type="Pfam" id="PF00936">
    <property type="entry name" value="BMC"/>
    <property type="match status" value="1"/>
</dbReference>
<dbReference type="SUPFAM" id="SSF143414">
    <property type="entry name" value="CcmK-like"/>
    <property type="match status" value="1"/>
</dbReference>
<dbReference type="GO" id="GO:0031469">
    <property type="term" value="C:bacterial microcompartment"/>
    <property type="evidence" value="ECO:0007669"/>
    <property type="project" value="UniProtKB-SubCell"/>
</dbReference>
<accession>Q6AM69</accession>
<protein>
    <submittedName>
        <fullName evidence="4">Probable propanediol utilization protein (PduU)</fullName>
    </submittedName>
</protein>
<dbReference type="InterPro" id="IPR000249">
    <property type="entry name" value="BMC_dom"/>
</dbReference>